<dbReference type="NCBIfam" id="TIGR02867">
    <property type="entry name" value="spore_II_P"/>
    <property type="match status" value="1"/>
</dbReference>
<dbReference type="Pfam" id="PF07454">
    <property type="entry name" value="SpoIIP"/>
    <property type="match status" value="1"/>
</dbReference>
<dbReference type="Proteomes" id="UP001342826">
    <property type="component" value="Unassembled WGS sequence"/>
</dbReference>
<dbReference type="RefSeq" id="WP_328015189.1">
    <property type="nucleotide sequence ID" value="NZ_JARTFS010000006.1"/>
</dbReference>
<feature type="compositionally biased region" description="Polar residues" evidence="1">
    <location>
        <begin position="42"/>
        <end position="54"/>
    </location>
</feature>
<comment type="caution">
    <text evidence="2">The sequence shown here is derived from an EMBL/GenBank/DDBJ whole genome shotgun (WGS) entry which is preliminary data.</text>
</comment>
<keyword evidence="3" id="KW-1185">Reference proteome</keyword>
<feature type="compositionally biased region" description="Basic and acidic residues" evidence="1">
    <location>
        <begin position="55"/>
        <end position="65"/>
    </location>
</feature>
<protein>
    <submittedName>
        <fullName evidence="2">Stage II sporulation protein P</fullName>
    </submittedName>
</protein>
<name>A0ABU6NXF1_9BACI</name>
<feature type="region of interest" description="Disordered" evidence="1">
    <location>
        <begin position="39"/>
        <end position="70"/>
    </location>
</feature>
<organism evidence="2 3">
    <name type="scientific">Metabacillus fastidiosus</name>
    <dbReference type="NCBI Taxonomy" id="1458"/>
    <lineage>
        <taxon>Bacteria</taxon>
        <taxon>Bacillati</taxon>
        <taxon>Bacillota</taxon>
        <taxon>Bacilli</taxon>
        <taxon>Bacillales</taxon>
        <taxon>Bacillaceae</taxon>
        <taxon>Metabacillus</taxon>
    </lineage>
</organism>
<evidence type="ECO:0000313" key="3">
    <source>
        <dbReference type="Proteomes" id="UP001342826"/>
    </source>
</evidence>
<accession>A0ABU6NXF1</accession>
<gene>
    <name evidence="2" type="ORF">P9271_10750</name>
</gene>
<evidence type="ECO:0000256" key="1">
    <source>
        <dbReference type="SAM" id="MobiDB-lite"/>
    </source>
</evidence>
<dbReference type="EMBL" id="JARTFS010000006">
    <property type="protein sequence ID" value="MED4401796.1"/>
    <property type="molecule type" value="Genomic_DNA"/>
</dbReference>
<dbReference type="InterPro" id="IPR010897">
    <property type="entry name" value="Spore_II_P"/>
</dbReference>
<reference evidence="2 3" key="1">
    <citation type="submission" date="2023-03" db="EMBL/GenBank/DDBJ databases">
        <title>Bacillus Genome Sequencing.</title>
        <authorList>
            <person name="Dunlap C."/>
        </authorList>
    </citation>
    <scope>NUCLEOTIDE SEQUENCE [LARGE SCALE GENOMIC DNA]</scope>
    <source>
        <strain evidence="2 3">NRS-1717</strain>
    </source>
</reference>
<evidence type="ECO:0000313" key="2">
    <source>
        <dbReference type="EMBL" id="MED4401796.1"/>
    </source>
</evidence>
<proteinExistence type="predicted"/>
<sequence>MKKRTMKLLLVIFIILLIVHLSFICYLYWIKPKIESADQKKNNNQTVGNSADSNSHIEKERKSDPLKMSSVEVTPDETALQKDAAIDQIKVDELEKKEIKVPHMHWKNSESTFGKKVVFIYFSHNRESFLPYFKERTPSEEAYHSKVNITLVGEYLGKSLRRNGIGNIVSNSDIIKMLNERNLDFGYSYQMSRQFVLNEKQVNHDLEMSLDIHRDSIPRNLSTTTISGIPYAKISFIIGSAHKNYKENLKFAHSIHRLIEKDYKGLSKGIIIKDKTQGNGVYNQDLSPHNVIIEIGGVENNLEELYRTAEILGIVISEYYFNVIF</sequence>